<sequence length="231" mass="25116">MNARRLKRFSQVGISLLSAIVVMGCPSQSSVSQSSAGSESYSDLPLATPIAATAATAAEPAVTDSEPAASTEVSYAVCAEAADWQRPNEADQTKQVGSDPRYQGLEEEPLKSVSDSFWQHQAVSFTTYGLSARMEPVTFSGLWTVEEELWNCYEPEATEQINAGETAETWLMGHRITGLQWQSDRYVMTVEPTPAGVQIIQFDRVDNESELALSIVTADGQPVEVLSGDWE</sequence>
<evidence type="ECO:0000256" key="1">
    <source>
        <dbReference type="SAM" id="SignalP"/>
    </source>
</evidence>
<evidence type="ECO:0000313" key="2">
    <source>
        <dbReference type="EMBL" id="MBE9077277.1"/>
    </source>
</evidence>
<feature type="signal peptide" evidence="1">
    <location>
        <begin position="1"/>
        <end position="24"/>
    </location>
</feature>
<keyword evidence="3" id="KW-1185">Reference proteome</keyword>
<evidence type="ECO:0000313" key="3">
    <source>
        <dbReference type="Proteomes" id="UP000636505"/>
    </source>
</evidence>
<comment type="caution">
    <text evidence="2">The sequence shown here is derived from an EMBL/GenBank/DDBJ whole genome shotgun (WGS) entry which is preliminary data.</text>
</comment>
<dbReference type="RefSeq" id="WP_193905938.1">
    <property type="nucleotide sequence ID" value="NZ_JADEXG010000014.1"/>
</dbReference>
<reference evidence="2" key="1">
    <citation type="submission" date="2020-10" db="EMBL/GenBank/DDBJ databases">
        <authorList>
            <person name="Castelo-Branco R."/>
            <person name="Eusebio N."/>
            <person name="Adriana R."/>
            <person name="Vieira A."/>
            <person name="Brugerolle De Fraissinette N."/>
            <person name="Rezende De Castro R."/>
            <person name="Schneider M.P."/>
            <person name="Vasconcelos V."/>
            <person name="Leao P.N."/>
        </authorList>
    </citation>
    <scope>NUCLEOTIDE SEQUENCE</scope>
    <source>
        <strain evidence="2">LEGE 07310</strain>
    </source>
</reference>
<keyword evidence="1" id="KW-0732">Signal</keyword>
<dbReference type="Proteomes" id="UP000636505">
    <property type="component" value="Unassembled WGS sequence"/>
</dbReference>
<protein>
    <submittedName>
        <fullName evidence="2">Uncharacterized protein</fullName>
    </submittedName>
</protein>
<dbReference type="PROSITE" id="PS51257">
    <property type="entry name" value="PROKAR_LIPOPROTEIN"/>
    <property type="match status" value="1"/>
</dbReference>
<accession>A0A8J7AWP4</accession>
<proteinExistence type="predicted"/>
<organism evidence="2 3">
    <name type="scientific">Vasconcelosia minhoensis LEGE 07310</name>
    <dbReference type="NCBI Taxonomy" id="915328"/>
    <lineage>
        <taxon>Bacteria</taxon>
        <taxon>Bacillati</taxon>
        <taxon>Cyanobacteriota</taxon>
        <taxon>Cyanophyceae</taxon>
        <taxon>Nodosilineales</taxon>
        <taxon>Cymatolegaceae</taxon>
        <taxon>Vasconcelosia</taxon>
        <taxon>Vasconcelosia minhoensis</taxon>
    </lineage>
</organism>
<feature type="chain" id="PRO_5035184698" evidence="1">
    <location>
        <begin position="25"/>
        <end position="231"/>
    </location>
</feature>
<name>A0A8J7AWP4_9CYAN</name>
<dbReference type="AlphaFoldDB" id="A0A8J7AWP4"/>
<dbReference type="EMBL" id="JADEXG010000014">
    <property type="protein sequence ID" value="MBE9077277.1"/>
    <property type="molecule type" value="Genomic_DNA"/>
</dbReference>
<gene>
    <name evidence="2" type="ORF">IQ241_08205</name>
</gene>